<dbReference type="PANTHER" id="PTHR11803">
    <property type="entry name" value="2-IMINOBUTANOATE/2-IMINOPROPANOATE DEAMINASE RIDA"/>
    <property type="match status" value="1"/>
</dbReference>
<reference evidence="2" key="1">
    <citation type="submission" date="2018-06" db="EMBL/GenBank/DDBJ databases">
        <authorList>
            <person name="Zhirakovskaya E."/>
        </authorList>
    </citation>
    <scope>NUCLEOTIDE SEQUENCE</scope>
</reference>
<dbReference type="AlphaFoldDB" id="A0A3B0QTP0"/>
<evidence type="ECO:0000256" key="1">
    <source>
        <dbReference type="ARBA" id="ARBA00010552"/>
    </source>
</evidence>
<dbReference type="NCBIfam" id="TIGR00004">
    <property type="entry name" value="Rid family detoxifying hydrolase"/>
    <property type="match status" value="1"/>
</dbReference>
<dbReference type="PROSITE" id="PS01094">
    <property type="entry name" value="UPF0076"/>
    <property type="match status" value="1"/>
</dbReference>
<sequence>MGIKEVKTVKAPGAIGPYSQAIIAGGFLFASGQIPIIPETGELAVGSSAEQARQVLKNLKGAVEAGGASMSDVVKTTVYLTDLSEFATVNEVYGEFFSEPYPARATVEVSSLPKGVDVEIDCVALIVT</sequence>
<dbReference type="InterPro" id="IPR035959">
    <property type="entry name" value="RutC-like_sf"/>
</dbReference>
<dbReference type="PANTHER" id="PTHR11803:SF58">
    <property type="entry name" value="PROTEIN HMF1-RELATED"/>
    <property type="match status" value="1"/>
</dbReference>
<proteinExistence type="inferred from homology"/>
<dbReference type="Gene3D" id="3.30.1330.40">
    <property type="entry name" value="RutC-like"/>
    <property type="match status" value="1"/>
</dbReference>
<accession>A0A3B0QTP0</accession>
<comment type="similarity">
    <text evidence="1">Belongs to the RutC family.</text>
</comment>
<evidence type="ECO:0000313" key="2">
    <source>
        <dbReference type="EMBL" id="VAV84750.1"/>
    </source>
</evidence>
<gene>
    <name evidence="2" type="ORF">MNBD_DELTA01-1957</name>
</gene>
<dbReference type="GO" id="GO:0019239">
    <property type="term" value="F:deaminase activity"/>
    <property type="evidence" value="ECO:0007669"/>
    <property type="project" value="TreeGrafter"/>
</dbReference>
<dbReference type="InterPro" id="IPR006056">
    <property type="entry name" value="RidA"/>
</dbReference>
<protein>
    <submittedName>
        <fullName evidence="2">RidA/YER057c/UK114 superfamily protein</fullName>
    </submittedName>
</protein>
<name>A0A3B0QTP0_9ZZZZ</name>
<dbReference type="Pfam" id="PF01042">
    <property type="entry name" value="Ribonuc_L-PSP"/>
    <property type="match status" value="1"/>
</dbReference>
<dbReference type="InterPro" id="IPR006175">
    <property type="entry name" value="YjgF/YER057c/UK114"/>
</dbReference>
<organism evidence="2">
    <name type="scientific">hydrothermal vent metagenome</name>
    <dbReference type="NCBI Taxonomy" id="652676"/>
    <lineage>
        <taxon>unclassified sequences</taxon>
        <taxon>metagenomes</taxon>
        <taxon>ecological metagenomes</taxon>
    </lineage>
</organism>
<dbReference type="EMBL" id="UOEA01000071">
    <property type="protein sequence ID" value="VAV84750.1"/>
    <property type="molecule type" value="Genomic_DNA"/>
</dbReference>
<dbReference type="InterPro" id="IPR019897">
    <property type="entry name" value="RidA_CS"/>
</dbReference>
<dbReference type="SUPFAM" id="SSF55298">
    <property type="entry name" value="YjgF-like"/>
    <property type="match status" value="1"/>
</dbReference>
<dbReference type="CDD" id="cd00448">
    <property type="entry name" value="YjgF_YER057c_UK114_family"/>
    <property type="match status" value="1"/>
</dbReference>
<dbReference type="GO" id="GO:0005829">
    <property type="term" value="C:cytosol"/>
    <property type="evidence" value="ECO:0007669"/>
    <property type="project" value="TreeGrafter"/>
</dbReference>
<dbReference type="FunFam" id="3.30.1330.40:FF:000001">
    <property type="entry name" value="L-PSP family endoribonuclease"/>
    <property type="match status" value="1"/>
</dbReference>